<dbReference type="InterPro" id="IPR027417">
    <property type="entry name" value="P-loop_NTPase"/>
</dbReference>
<dbReference type="Gene3D" id="3.40.50.300">
    <property type="entry name" value="P-loop containing nucleotide triphosphate hydrolases"/>
    <property type="match status" value="1"/>
</dbReference>
<feature type="domain" description="ATPase AAA-type core" evidence="1">
    <location>
        <begin position="2"/>
        <end position="67"/>
    </location>
</feature>
<proteinExistence type="predicted"/>
<dbReference type="AlphaFoldDB" id="A0A1G6S2P4"/>
<dbReference type="RefSeq" id="WP_228771678.1">
    <property type="nucleotide sequence ID" value="NZ_FMZZ01000007.1"/>
</dbReference>
<gene>
    <name evidence="2" type="ORF">SAMN05216174_107152</name>
</gene>
<keyword evidence="3" id="KW-1185">Reference proteome</keyword>
<protein>
    <submittedName>
        <fullName evidence="2">ATPase family associated with various cellular activities (AAA)</fullName>
    </submittedName>
</protein>
<organism evidence="2 3">
    <name type="scientific">Actinokineospora iranica</name>
    <dbReference type="NCBI Taxonomy" id="1271860"/>
    <lineage>
        <taxon>Bacteria</taxon>
        <taxon>Bacillati</taxon>
        <taxon>Actinomycetota</taxon>
        <taxon>Actinomycetes</taxon>
        <taxon>Pseudonocardiales</taxon>
        <taxon>Pseudonocardiaceae</taxon>
        <taxon>Actinokineospora</taxon>
    </lineage>
</organism>
<dbReference type="InterPro" id="IPR003959">
    <property type="entry name" value="ATPase_AAA_core"/>
</dbReference>
<dbReference type="STRING" id="1271860.SAMN05216174_107152"/>
<name>A0A1G6S2P4_9PSEU</name>
<dbReference type="PANTHER" id="PTHR46411">
    <property type="entry name" value="FAMILY ATPASE, PUTATIVE-RELATED"/>
    <property type="match status" value="1"/>
</dbReference>
<dbReference type="PANTHER" id="PTHR46411:SF3">
    <property type="entry name" value="AAA+ ATPASE DOMAIN-CONTAINING PROTEIN"/>
    <property type="match status" value="1"/>
</dbReference>
<dbReference type="GO" id="GO:0005524">
    <property type="term" value="F:ATP binding"/>
    <property type="evidence" value="ECO:0007669"/>
    <property type="project" value="InterPro"/>
</dbReference>
<evidence type="ECO:0000259" key="1">
    <source>
        <dbReference type="Pfam" id="PF00004"/>
    </source>
</evidence>
<dbReference type="SUPFAM" id="SSF52540">
    <property type="entry name" value="P-loop containing nucleoside triphosphate hydrolases"/>
    <property type="match status" value="1"/>
</dbReference>
<dbReference type="GO" id="GO:0016887">
    <property type="term" value="F:ATP hydrolysis activity"/>
    <property type="evidence" value="ECO:0007669"/>
    <property type="project" value="InterPro"/>
</dbReference>
<dbReference type="EMBL" id="FMZZ01000007">
    <property type="protein sequence ID" value="SDD10466.1"/>
    <property type="molecule type" value="Genomic_DNA"/>
</dbReference>
<dbReference type="Proteomes" id="UP000199501">
    <property type="component" value="Unassembled WGS sequence"/>
</dbReference>
<dbReference type="Pfam" id="PF00004">
    <property type="entry name" value="AAA"/>
    <property type="match status" value="1"/>
</dbReference>
<accession>A0A1G6S2P4</accession>
<evidence type="ECO:0000313" key="3">
    <source>
        <dbReference type="Proteomes" id="UP000199501"/>
    </source>
</evidence>
<reference evidence="3" key="1">
    <citation type="submission" date="2016-10" db="EMBL/GenBank/DDBJ databases">
        <authorList>
            <person name="Varghese N."/>
            <person name="Submissions S."/>
        </authorList>
    </citation>
    <scope>NUCLEOTIDE SEQUENCE [LARGE SCALE GENOMIC DNA]</scope>
    <source>
        <strain evidence="3">IBRC-M 10403</strain>
    </source>
</reference>
<evidence type="ECO:0000313" key="2">
    <source>
        <dbReference type="EMBL" id="SDD10466.1"/>
    </source>
</evidence>
<sequence>MLFFDEADALFGKRSEVADAHDRYADIEVAYLLRRLESYPGLVVMATNPQRNIDDAFQRRIAVTVAFEPPGEAQRKPIWQRLFPPGAPVADLDFDFLAKQFRITGVIHNAFLGAAFLAADAGGPITMERVVLAVKREFQKLGRLRTESEFGRYFHPVNGDDDAAPAR</sequence>